<dbReference type="InterPro" id="IPR012349">
    <property type="entry name" value="Split_barrel_FMN-bd"/>
</dbReference>
<evidence type="ECO:0000313" key="2">
    <source>
        <dbReference type="EMBL" id="PHK98681.1"/>
    </source>
</evidence>
<feature type="domain" description="Pyridoxamine 5'-phosphate oxidase Alr4036 family FMN-binding" evidence="1">
    <location>
        <begin position="25"/>
        <end position="93"/>
    </location>
</feature>
<accession>A0A2G0CFD3</accession>
<evidence type="ECO:0000259" key="1">
    <source>
        <dbReference type="Pfam" id="PF12766"/>
    </source>
</evidence>
<proteinExistence type="predicted"/>
<gene>
    <name evidence="2" type="ORF">CGL56_09450</name>
</gene>
<sequence length="198" mass="21822">MSGWIKHSDFWQAAADLLRRGAGASAHPFALPTLCTVGPTCVPRPRKVVLRAVNSDTTMLRTYTDRRSVKATHLKEGSEASYVFWDPNQQLQLMTGGPTSWASEEEADAVFAGLPKHGRKAYATEAAPGTPLPSPGSGLPPDWEERDKEATDFARDHFGILVTTLRWADVLHLDRGGNTRMAGTRPLNGDWTWEWVVP</sequence>
<dbReference type="OrthoDB" id="1493996at2"/>
<dbReference type="Gene3D" id="2.30.110.10">
    <property type="entry name" value="Electron Transport, Fmn-binding Protein, Chain A"/>
    <property type="match status" value="1"/>
</dbReference>
<name>A0A2G0CFD3_9BACT</name>
<dbReference type="SUPFAM" id="SSF50475">
    <property type="entry name" value="FMN-binding split barrel"/>
    <property type="match status" value="1"/>
</dbReference>
<evidence type="ECO:0000313" key="3">
    <source>
        <dbReference type="Proteomes" id="UP000226437"/>
    </source>
</evidence>
<dbReference type="Proteomes" id="UP000226437">
    <property type="component" value="Unassembled WGS sequence"/>
</dbReference>
<protein>
    <recommendedName>
        <fullName evidence="1">Pyridoxamine 5'-phosphate oxidase Alr4036 family FMN-binding domain-containing protein</fullName>
    </recommendedName>
</protein>
<dbReference type="EMBL" id="PDLO01000003">
    <property type="protein sequence ID" value="PHK98681.1"/>
    <property type="molecule type" value="Genomic_DNA"/>
</dbReference>
<dbReference type="InterPro" id="IPR024624">
    <property type="entry name" value="Pyridox_Oxase_Alr4036_FMN-bd"/>
</dbReference>
<dbReference type="AlphaFoldDB" id="A0A2G0CFD3"/>
<dbReference type="Pfam" id="PF12766">
    <property type="entry name" value="Pyridox_oxase_2"/>
    <property type="match status" value="1"/>
</dbReference>
<organism evidence="2 3">
    <name type="scientific">Neolewinella marina</name>
    <dbReference type="NCBI Taxonomy" id="438751"/>
    <lineage>
        <taxon>Bacteria</taxon>
        <taxon>Pseudomonadati</taxon>
        <taxon>Bacteroidota</taxon>
        <taxon>Saprospiria</taxon>
        <taxon>Saprospirales</taxon>
        <taxon>Lewinellaceae</taxon>
        <taxon>Neolewinella</taxon>
    </lineage>
</organism>
<reference evidence="2 3" key="1">
    <citation type="submission" date="2017-10" db="EMBL/GenBank/DDBJ databases">
        <title>The draft genome sequence of Lewinella marina KCTC 32374.</title>
        <authorList>
            <person name="Wang K."/>
        </authorList>
    </citation>
    <scope>NUCLEOTIDE SEQUENCE [LARGE SCALE GENOMIC DNA]</scope>
    <source>
        <strain evidence="2 3">MKG-38</strain>
    </source>
</reference>
<dbReference type="GO" id="GO:0010181">
    <property type="term" value="F:FMN binding"/>
    <property type="evidence" value="ECO:0007669"/>
    <property type="project" value="InterPro"/>
</dbReference>
<comment type="caution">
    <text evidence="2">The sequence shown here is derived from an EMBL/GenBank/DDBJ whole genome shotgun (WGS) entry which is preliminary data.</text>
</comment>
<keyword evidence="3" id="KW-1185">Reference proteome</keyword>